<sequence length="84" mass="8904">MPPQWVLPSRTSPPSRDRGSYESSGEARPCSRCAEGLRHGAGHQGCGAPAGVHDRTSEGNLSSFMGRAHAHEDLQTSDKSDTAD</sequence>
<evidence type="ECO:0000313" key="2">
    <source>
        <dbReference type="EMBL" id="CAE7558900.1"/>
    </source>
</evidence>
<gene>
    <name evidence="2" type="ORF">SPIL2461_LOCUS14917</name>
</gene>
<evidence type="ECO:0000256" key="1">
    <source>
        <dbReference type="SAM" id="MobiDB-lite"/>
    </source>
</evidence>
<feature type="compositionally biased region" description="Basic and acidic residues" evidence="1">
    <location>
        <begin position="69"/>
        <end position="84"/>
    </location>
</feature>
<name>A0A812U793_SYMPI</name>
<proteinExistence type="predicted"/>
<dbReference type="Proteomes" id="UP000649617">
    <property type="component" value="Unassembled WGS sequence"/>
</dbReference>
<protein>
    <submittedName>
        <fullName evidence="2">Uncharacterized protein</fullName>
    </submittedName>
</protein>
<accession>A0A812U793</accession>
<dbReference type="AlphaFoldDB" id="A0A812U793"/>
<organism evidence="2 3">
    <name type="scientific">Symbiodinium pilosum</name>
    <name type="common">Dinoflagellate</name>
    <dbReference type="NCBI Taxonomy" id="2952"/>
    <lineage>
        <taxon>Eukaryota</taxon>
        <taxon>Sar</taxon>
        <taxon>Alveolata</taxon>
        <taxon>Dinophyceae</taxon>
        <taxon>Suessiales</taxon>
        <taxon>Symbiodiniaceae</taxon>
        <taxon>Symbiodinium</taxon>
    </lineage>
</organism>
<keyword evidence="3" id="KW-1185">Reference proteome</keyword>
<feature type="region of interest" description="Disordered" evidence="1">
    <location>
        <begin position="1"/>
        <end position="84"/>
    </location>
</feature>
<comment type="caution">
    <text evidence="2">The sequence shown here is derived from an EMBL/GenBank/DDBJ whole genome shotgun (WGS) entry which is preliminary data.</text>
</comment>
<reference evidence="2" key="1">
    <citation type="submission" date="2021-02" db="EMBL/GenBank/DDBJ databases">
        <authorList>
            <person name="Dougan E. K."/>
            <person name="Rhodes N."/>
            <person name="Thang M."/>
            <person name="Chan C."/>
        </authorList>
    </citation>
    <scope>NUCLEOTIDE SEQUENCE</scope>
</reference>
<evidence type="ECO:0000313" key="3">
    <source>
        <dbReference type="Proteomes" id="UP000649617"/>
    </source>
</evidence>
<dbReference type="EMBL" id="CAJNIZ010035335">
    <property type="protein sequence ID" value="CAE7558900.1"/>
    <property type="molecule type" value="Genomic_DNA"/>
</dbReference>